<dbReference type="AlphaFoldDB" id="A6HLC8"/>
<dbReference type="Proteomes" id="UP000234681">
    <property type="component" value="Chromosome 10"/>
</dbReference>
<gene>
    <name evidence="2" type="ORF">rCG_33796</name>
</gene>
<name>A6HLC8_RAT</name>
<evidence type="ECO:0000256" key="1">
    <source>
        <dbReference type="SAM" id="SignalP"/>
    </source>
</evidence>
<proteinExistence type="predicted"/>
<evidence type="ECO:0000313" key="2">
    <source>
        <dbReference type="EMBL" id="EDM06833.1"/>
    </source>
</evidence>
<feature type="chain" id="PRO_5039936639" evidence="1">
    <location>
        <begin position="26"/>
        <end position="59"/>
    </location>
</feature>
<keyword evidence="1" id="KW-0732">Signal</keyword>
<accession>A6HLC8</accession>
<protein>
    <submittedName>
        <fullName evidence="2">RCG33796, isoform CRA_a</fullName>
    </submittedName>
</protein>
<evidence type="ECO:0000313" key="3">
    <source>
        <dbReference type="Proteomes" id="UP000234681"/>
    </source>
</evidence>
<sequence length="59" mass="6611">MFPLNCLLRIRKFLCLAAVPDGCLGVGHCPGVMWQERLSYPTHYTNLPNILLSLVPISK</sequence>
<reference evidence="2 3" key="1">
    <citation type="submission" date="2005-07" db="EMBL/GenBank/DDBJ databases">
        <authorList>
            <person name="Mural R.J."/>
            <person name="Li P.W."/>
            <person name="Adams M.D."/>
            <person name="Amanatides P.G."/>
            <person name="Baden-Tillson H."/>
            <person name="Barnstead M."/>
            <person name="Chin S.H."/>
            <person name="Dew I."/>
            <person name="Evans C.A."/>
            <person name="Ferriera S."/>
            <person name="Flanigan M."/>
            <person name="Fosler C."/>
            <person name="Glodek A."/>
            <person name="Gu Z."/>
            <person name="Holt R.A."/>
            <person name="Jennings D."/>
            <person name="Kraft C.L."/>
            <person name="Lu F."/>
            <person name="Nguyen T."/>
            <person name="Nusskern D.R."/>
            <person name="Pfannkoch C.M."/>
            <person name="Sitter C."/>
            <person name="Sutton G.G."/>
            <person name="Venter J.C."/>
            <person name="Wang Z."/>
            <person name="Woodage T."/>
            <person name="Zheng X.H."/>
            <person name="Zhong F."/>
        </authorList>
    </citation>
    <scope>NUCLEOTIDE SEQUENCE [LARGE SCALE GENOMIC DNA]</scope>
    <source>
        <strain>BN</strain>
        <strain evidence="3">Sprague-Dawley</strain>
    </source>
</reference>
<organism evidence="2 3">
    <name type="scientific">Rattus norvegicus</name>
    <name type="common">Rat</name>
    <dbReference type="NCBI Taxonomy" id="10116"/>
    <lineage>
        <taxon>Eukaryota</taxon>
        <taxon>Metazoa</taxon>
        <taxon>Chordata</taxon>
        <taxon>Craniata</taxon>
        <taxon>Vertebrata</taxon>
        <taxon>Euteleostomi</taxon>
        <taxon>Mammalia</taxon>
        <taxon>Eutheria</taxon>
        <taxon>Euarchontoglires</taxon>
        <taxon>Glires</taxon>
        <taxon>Rodentia</taxon>
        <taxon>Myomorpha</taxon>
        <taxon>Muroidea</taxon>
        <taxon>Muridae</taxon>
        <taxon>Murinae</taxon>
        <taxon>Rattus</taxon>
    </lineage>
</organism>
<dbReference type="EMBL" id="CH473948">
    <property type="protein sequence ID" value="EDM06833.1"/>
    <property type="molecule type" value="Genomic_DNA"/>
</dbReference>
<feature type="signal peptide" evidence="1">
    <location>
        <begin position="1"/>
        <end position="25"/>
    </location>
</feature>